<dbReference type="Proteomes" id="UP001059934">
    <property type="component" value="Chromosome"/>
</dbReference>
<evidence type="ECO:0000256" key="5">
    <source>
        <dbReference type="ARBA" id="ARBA00022741"/>
    </source>
</evidence>
<evidence type="ECO:0000259" key="12">
    <source>
        <dbReference type="Pfam" id="PF08544"/>
    </source>
</evidence>
<comment type="function">
    <text evidence="10">Catalyzes the phosphorylation of the position 2 hydroxy group of 4-diphosphocytidyl-2C-methyl-D-erythritol.</text>
</comment>
<dbReference type="PANTHER" id="PTHR43527:SF2">
    <property type="entry name" value="4-DIPHOSPHOCYTIDYL-2-C-METHYL-D-ERYTHRITOL KINASE, CHLOROPLASTIC"/>
    <property type="match status" value="1"/>
</dbReference>
<keyword evidence="7 10" id="KW-0067">ATP-binding</keyword>
<dbReference type="EMBL" id="CP103416">
    <property type="protein sequence ID" value="UVW34837.1"/>
    <property type="molecule type" value="Genomic_DNA"/>
</dbReference>
<reference evidence="13" key="1">
    <citation type="submission" date="2022-08" db="EMBL/GenBank/DDBJ databases">
        <title>Catabolic pathway analysis in culturable SAR92 clade bacteria reveals their overlooked roles in DMSP degradation in coastal seas.</title>
        <authorList>
            <person name="He X."/>
            <person name="Zhang X."/>
            <person name="Zhang Y."/>
        </authorList>
    </citation>
    <scope>NUCLEOTIDE SEQUENCE</scope>
    <source>
        <strain evidence="13">H455</strain>
    </source>
</reference>
<dbReference type="InterPro" id="IPR014721">
    <property type="entry name" value="Ribsml_uS5_D2-typ_fold_subgr"/>
</dbReference>
<organism evidence="13 14">
    <name type="scientific">SAR92 clade bacterium H455</name>
    <dbReference type="NCBI Taxonomy" id="2974818"/>
    <lineage>
        <taxon>Bacteria</taxon>
        <taxon>Pseudomonadati</taxon>
        <taxon>Pseudomonadota</taxon>
        <taxon>Gammaproteobacteria</taxon>
        <taxon>Cellvibrionales</taxon>
        <taxon>Porticoccaceae</taxon>
        <taxon>SAR92 clade</taxon>
    </lineage>
</organism>
<dbReference type="Pfam" id="PF00288">
    <property type="entry name" value="GHMP_kinases_N"/>
    <property type="match status" value="1"/>
</dbReference>
<dbReference type="InterPro" id="IPR004424">
    <property type="entry name" value="IspE"/>
</dbReference>
<gene>
    <name evidence="10 13" type="primary">ispE</name>
    <name evidence="13" type="ORF">NYF23_12590</name>
</gene>
<evidence type="ECO:0000256" key="8">
    <source>
        <dbReference type="ARBA" id="ARBA00023229"/>
    </source>
</evidence>
<name>A0ABY5TLW5_9GAMM</name>
<keyword evidence="6 10" id="KW-0418">Kinase</keyword>
<dbReference type="InterPro" id="IPR036554">
    <property type="entry name" value="GHMP_kinase_C_sf"/>
</dbReference>
<evidence type="ECO:0000256" key="3">
    <source>
        <dbReference type="ARBA" id="ARBA00017473"/>
    </source>
</evidence>
<evidence type="ECO:0000256" key="6">
    <source>
        <dbReference type="ARBA" id="ARBA00022777"/>
    </source>
</evidence>
<accession>A0ABY5TLW5</accession>
<dbReference type="NCBIfam" id="TIGR00154">
    <property type="entry name" value="ispE"/>
    <property type="match status" value="1"/>
</dbReference>
<keyword evidence="4 10" id="KW-0808">Transferase</keyword>
<dbReference type="EC" id="2.7.1.148" evidence="2 10"/>
<dbReference type="PIRSF" id="PIRSF010376">
    <property type="entry name" value="IspE"/>
    <property type="match status" value="1"/>
</dbReference>
<dbReference type="HAMAP" id="MF_00061">
    <property type="entry name" value="IspE"/>
    <property type="match status" value="1"/>
</dbReference>
<evidence type="ECO:0000313" key="14">
    <source>
        <dbReference type="Proteomes" id="UP001059934"/>
    </source>
</evidence>
<keyword evidence="14" id="KW-1185">Reference proteome</keyword>
<feature type="active site" evidence="10">
    <location>
        <position position="137"/>
    </location>
</feature>
<dbReference type="InterPro" id="IPR013750">
    <property type="entry name" value="GHMP_kinase_C_dom"/>
</dbReference>
<dbReference type="SUPFAM" id="SSF55060">
    <property type="entry name" value="GHMP Kinase, C-terminal domain"/>
    <property type="match status" value="1"/>
</dbReference>
<dbReference type="Gene3D" id="3.30.70.890">
    <property type="entry name" value="GHMP kinase, C-terminal domain"/>
    <property type="match status" value="1"/>
</dbReference>
<evidence type="ECO:0000256" key="4">
    <source>
        <dbReference type="ARBA" id="ARBA00022679"/>
    </source>
</evidence>
<evidence type="ECO:0000256" key="10">
    <source>
        <dbReference type="HAMAP-Rule" id="MF_00061"/>
    </source>
</evidence>
<evidence type="ECO:0000256" key="2">
    <source>
        <dbReference type="ARBA" id="ARBA00012052"/>
    </source>
</evidence>
<evidence type="ECO:0000256" key="9">
    <source>
        <dbReference type="ARBA" id="ARBA00032554"/>
    </source>
</evidence>
<keyword evidence="5 10" id="KW-0547">Nucleotide-binding</keyword>
<feature type="binding site" evidence="10">
    <location>
        <begin position="95"/>
        <end position="105"/>
    </location>
    <ligand>
        <name>ATP</name>
        <dbReference type="ChEBI" id="CHEBI:30616"/>
    </ligand>
</feature>
<proteinExistence type="inferred from homology"/>
<dbReference type="PANTHER" id="PTHR43527">
    <property type="entry name" value="4-DIPHOSPHOCYTIDYL-2-C-METHYL-D-ERYTHRITOL KINASE, CHLOROPLASTIC"/>
    <property type="match status" value="1"/>
</dbReference>
<feature type="active site" evidence="10">
    <location>
        <position position="12"/>
    </location>
</feature>
<dbReference type="SUPFAM" id="SSF54211">
    <property type="entry name" value="Ribosomal protein S5 domain 2-like"/>
    <property type="match status" value="1"/>
</dbReference>
<evidence type="ECO:0000256" key="7">
    <source>
        <dbReference type="ARBA" id="ARBA00022840"/>
    </source>
</evidence>
<keyword evidence="8 10" id="KW-0414">Isoprene biosynthesis</keyword>
<dbReference type="InterPro" id="IPR006204">
    <property type="entry name" value="GHMP_kinase_N_dom"/>
</dbReference>
<feature type="domain" description="GHMP kinase C-terminal" evidence="12">
    <location>
        <begin position="196"/>
        <end position="262"/>
    </location>
</feature>
<evidence type="ECO:0000313" key="13">
    <source>
        <dbReference type="EMBL" id="UVW34837.1"/>
    </source>
</evidence>
<protein>
    <recommendedName>
        <fullName evidence="3 10">4-diphosphocytidyl-2-C-methyl-D-erythritol kinase</fullName>
        <shortName evidence="10">CMK</shortName>
        <ecNumber evidence="2 10">2.7.1.148</ecNumber>
    </recommendedName>
    <alternativeName>
        <fullName evidence="9 10">4-(cytidine-5'-diphospho)-2-C-methyl-D-erythritol kinase</fullName>
    </alternativeName>
</protein>
<dbReference type="Gene3D" id="3.30.230.10">
    <property type="match status" value="1"/>
</dbReference>
<evidence type="ECO:0000256" key="1">
    <source>
        <dbReference type="ARBA" id="ARBA00009684"/>
    </source>
</evidence>
<sequence>MMPSISLSAPPKINLFLHITGQRDDGYHNLQTLFQLLDGGDLLTFTVTDNSEIRLSPQVEGVAEEDNLIIRAARALQKKTGCKLGCSITVDKKLPMGAGLGGGSSNAATTLLALNTLWQCHLSLVELAKLGSTLGADVPVFVMGRSAFAEGIGDKLTPFDIANSWYLVITPPCKVSTGEIFSNPQLTRHSLPIKIRALSEEQYRNDCQAIVEELYPQVKEVVEWIENFAKPVMTGTGASVFCRWETQAEANKVLAAVPQHWSAFVARGVNHSQVHQQLRDFFTGASPSG</sequence>
<dbReference type="InterPro" id="IPR020568">
    <property type="entry name" value="Ribosomal_Su5_D2-typ_SF"/>
</dbReference>
<comment type="similarity">
    <text evidence="1 10">Belongs to the GHMP kinase family. IspE subfamily.</text>
</comment>
<evidence type="ECO:0000259" key="11">
    <source>
        <dbReference type="Pfam" id="PF00288"/>
    </source>
</evidence>
<dbReference type="Pfam" id="PF08544">
    <property type="entry name" value="GHMP_kinases_C"/>
    <property type="match status" value="1"/>
</dbReference>
<comment type="pathway">
    <text evidence="10">Isoprenoid biosynthesis; isopentenyl diphosphate biosynthesis via DXP pathway; isopentenyl diphosphate from 1-deoxy-D-xylulose 5-phosphate: step 3/6.</text>
</comment>
<comment type="catalytic activity">
    <reaction evidence="10">
        <text>4-CDP-2-C-methyl-D-erythritol + ATP = 4-CDP-2-C-methyl-D-erythritol 2-phosphate + ADP + H(+)</text>
        <dbReference type="Rhea" id="RHEA:18437"/>
        <dbReference type="ChEBI" id="CHEBI:15378"/>
        <dbReference type="ChEBI" id="CHEBI:30616"/>
        <dbReference type="ChEBI" id="CHEBI:57823"/>
        <dbReference type="ChEBI" id="CHEBI:57919"/>
        <dbReference type="ChEBI" id="CHEBI:456216"/>
        <dbReference type="EC" id="2.7.1.148"/>
    </reaction>
</comment>
<dbReference type="GO" id="GO:0050515">
    <property type="term" value="F:4-(cytidine 5'-diphospho)-2-C-methyl-D-erythritol kinase activity"/>
    <property type="evidence" value="ECO:0007669"/>
    <property type="project" value="UniProtKB-EC"/>
</dbReference>
<feature type="domain" description="GHMP kinase N-terminal" evidence="11">
    <location>
        <begin position="67"/>
        <end position="144"/>
    </location>
</feature>